<dbReference type="Gene3D" id="3.40.50.150">
    <property type="entry name" value="Vaccinia Virus protein VP39"/>
    <property type="match status" value="1"/>
</dbReference>
<accession>A0A1M5DLR1</accession>
<keyword evidence="3" id="KW-1185">Reference proteome</keyword>
<dbReference type="EMBL" id="FQUU01000015">
    <property type="protein sequence ID" value="SHF67835.1"/>
    <property type="molecule type" value="Genomic_DNA"/>
</dbReference>
<dbReference type="Pfam" id="PF13847">
    <property type="entry name" value="Methyltransf_31"/>
    <property type="match status" value="1"/>
</dbReference>
<dbReference type="InterPro" id="IPR029063">
    <property type="entry name" value="SAM-dependent_MTases_sf"/>
</dbReference>
<evidence type="ECO:0000313" key="3">
    <source>
        <dbReference type="Proteomes" id="UP000184048"/>
    </source>
</evidence>
<reference evidence="2 3" key="1">
    <citation type="submission" date="2016-11" db="EMBL/GenBank/DDBJ databases">
        <authorList>
            <person name="Jaros S."/>
            <person name="Januszkiewicz K."/>
            <person name="Wedrychowicz H."/>
        </authorList>
    </citation>
    <scope>NUCLEOTIDE SEQUENCE [LARGE SCALE GENOMIC DNA]</scope>
    <source>
        <strain evidence="2 3">DSM 18119</strain>
    </source>
</reference>
<keyword evidence="2" id="KW-0489">Methyltransferase</keyword>
<dbReference type="STRING" id="1121884.SAMN02745131_03283"/>
<dbReference type="CDD" id="cd02440">
    <property type="entry name" value="AdoMet_MTases"/>
    <property type="match status" value="1"/>
</dbReference>
<keyword evidence="2" id="KW-0808">Transferase</keyword>
<dbReference type="GO" id="GO:0008168">
    <property type="term" value="F:methyltransferase activity"/>
    <property type="evidence" value="ECO:0007669"/>
    <property type="project" value="UniProtKB-KW"/>
</dbReference>
<evidence type="ECO:0000313" key="2">
    <source>
        <dbReference type="EMBL" id="SHF67835.1"/>
    </source>
</evidence>
<dbReference type="SUPFAM" id="SSF53335">
    <property type="entry name" value="S-adenosyl-L-methionine-dependent methyltransferases"/>
    <property type="match status" value="1"/>
</dbReference>
<dbReference type="OrthoDB" id="962475at2"/>
<gene>
    <name evidence="2" type="ORF">SAMN02745131_03283</name>
</gene>
<dbReference type="RefSeq" id="WP_072836420.1">
    <property type="nucleotide sequence ID" value="NZ_FQUU01000015.1"/>
</dbReference>
<dbReference type="AlphaFoldDB" id="A0A1M5DLR1"/>
<organism evidence="2 3">
    <name type="scientific">Flavisolibacter ginsengisoli DSM 18119</name>
    <dbReference type="NCBI Taxonomy" id="1121884"/>
    <lineage>
        <taxon>Bacteria</taxon>
        <taxon>Pseudomonadati</taxon>
        <taxon>Bacteroidota</taxon>
        <taxon>Chitinophagia</taxon>
        <taxon>Chitinophagales</taxon>
        <taxon>Chitinophagaceae</taxon>
        <taxon>Flavisolibacter</taxon>
    </lineage>
</organism>
<name>A0A1M5DLR1_9BACT</name>
<feature type="domain" description="Methyltransferase" evidence="1">
    <location>
        <begin position="54"/>
        <end position="119"/>
    </location>
</feature>
<dbReference type="InterPro" id="IPR025714">
    <property type="entry name" value="Methyltranfer_dom"/>
</dbReference>
<proteinExistence type="predicted"/>
<sequence length="202" mass="23746">MNEAFSKKHYKLDIFQDDREFHHLYPPVIQRKAICHWTPLQVSRCVAQFLVTKTGSRVLDIGSGVGKFCLAAGYYEPGGMFYGIEQRKDLHDIAVGIKSELQLKNVFFIHGNFTQLNLAAYDHFYFFNSFYENLDGTEKIDTSIQYSSSLYNYYNRYLYKQLEQLPQGTRIATYHSLEDEIPPCYYVVKTHFDNLLKFWIKV</sequence>
<dbReference type="GO" id="GO:0032259">
    <property type="term" value="P:methylation"/>
    <property type="evidence" value="ECO:0007669"/>
    <property type="project" value="UniProtKB-KW"/>
</dbReference>
<protein>
    <submittedName>
        <fullName evidence="2">Methyltransferase domain-containing protein</fullName>
    </submittedName>
</protein>
<dbReference type="Proteomes" id="UP000184048">
    <property type="component" value="Unassembled WGS sequence"/>
</dbReference>
<evidence type="ECO:0000259" key="1">
    <source>
        <dbReference type="Pfam" id="PF13847"/>
    </source>
</evidence>